<evidence type="ECO:0000313" key="2">
    <source>
        <dbReference type="Proteomes" id="UP001060085"/>
    </source>
</evidence>
<organism evidence="1 2">
    <name type="scientific">Catharanthus roseus</name>
    <name type="common">Madagascar periwinkle</name>
    <name type="synonym">Vinca rosea</name>
    <dbReference type="NCBI Taxonomy" id="4058"/>
    <lineage>
        <taxon>Eukaryota</taxon>
        <taxon>Viridiplantae</taxon>
        <taxon>Streptophyta</taxon>
        <taxon>Embryophyta</taxon>
        <taxon>Tracheophyta</taxon>
        <taxon>Spermatophyta</taxon>
        <taxon>Magnoliopsida</taxon>
        <taxon>eudicotyledons</taxon>
        <taxon>Gunneridae</taxon>
        <taxon>Pentapetalae</taxon>
        <taxon>asterids</taxon>
        <taxon>lamiids</taxon>
        <taxon>Gentianales</taxon>
        <taxon>Apocynaceae</taxon>
        <taxon>Rauvolfioideae</taxon>
        <taxon>Vinceae</taxon>
        <taxon>Catharanthinae</taxon>
        <taxon>Catharanthus</taxon>
    </lineage>
</organism>
<dbReference type="Proteomes" id="UP001060085">
    <property type="component" value="Linkage Group LG01"/>
</dbReference>
<evidence type="ECO:0000313" key="1">
    <source>
        <dbReference type="EMBL" id="KAI5681916.1"/>
    </source>
</evidence>
<accession>A0ACC0CAF9</accession>
<keyword evidence="2" id="KW-1185">Reference proteome</keyword>
<proteinExistence type="predicted"/>
<sequence>MCRFLVVDGKLSQPNDLTSYLKGNVEKKSITVVSDPMLGCPVYFSVALLSEECLWASLNVCLPVYNMSASTPKLDTDKFDGTAVYDSPFTGIHETNSSTSDRDASPFCVLKTIQN</sequence>
<protein>
    <submittedName>
        <fullName evidence="1">Uncharacterized protein</fullName>
    </submittedName>
</protein>
<gene>
    <name evidence="1" type="ORF">M9H77_03144</name>
</gene>
<name>A0ACC0CAF9_CATRO</name>
<reference evidence="2" key="1">
    <citation type="journal article" date="2023" name="Nat. Plants">
        <title>Single-cell RNA sequencing provides a high-resolution roadmap for understanding the multicellular compartmentation of specialized metabolism.</title>
        <authorList>
            <person name="Sun S."/>
            <person name="Shen X."/>
            <person name="Li Y."/>
            <person name="Li Y."/>
            <person name="Wang S."/>
            <person name="Li R."/>
            <person name="Zhang H."/>
            <person name="Shen G."/>
            <person name="Guo B."/>
            <person name="Wei J."/>
            <person name="Xu J."/>
            <person name="St-Pierre B."/>
            <person name="Chen S."/>
            <person name="Sun C."/>
        </authorList>
    </citation>
    <scope>NUCLEOTIDE SEQUENCE [LARGE SCALE GENOMIC DNA]</scope>
</reference>
<dbReference type="EMBL" id="CM044701">
    <property type="protein sequence ID" value="KAI5681916.1"/>
    <property type="molecule type" value="Genomic_DNA"/>
</dbReference>
<comment type="caution">
    <text evidence="1">The sequence shown here is derived from an EMBL/GenBank/DDBJ whole genome shotgun (WGS) entry which is preliminary data.</text>
</comment>